<evidence type="ECO:0000259" key="1">
    <source>
        <dbReference type="Pfam" id="PF17989"/>
    </source>
</evidence>
<proteinExistence type="predicted"/>
<name>A0A2T2WQP1_9FIRM</name>
<accession>A0A2T2WQP1</accession>
<protein>
    <recommendedName>
        <fullName evidence="1">Actin-like protein N-terminal domain-containing protein</fullName>
    </recommendedName>
</protein>
<feature type="domain" description="Actin-like protein N-terminal" evidence="1">
    <location>
        <begin position="4"/>
        <end position="145"/>
    </location>
</feature>
<organism evidence="2 3">
    <name type="scientific">Sulfobacillus benefaciens</name>
    <dbReference type="NCBI Taxonomy" id="453960"/>
    <lineage>
        <taxon>Bacteria</taxon>
        <taxon>Bacillati</taxon>
        <taxon>Bacillota</taxon>
        <taxon>Clostridia</taxon>
        <taxon>Eubacteriales</taxon>
        <taxon>Clostridiales Family XVII. Incertae Sedis</taxon>
        <taxon>Sulfobacillus</taxon>
    </lineage>
</organism>
<dbReference type="Gene3D" id="3.30.420.40">
    <property type="match status" value="1"/>
</dbReference>
<dbReference type="SUPFAM" id="SSF53067">
    <property type="entry name" value="Actin-like ATPase domain"/>
    <property type="match status" value="1"/>
</dbReference>
<sequence length="177" mass="18921">MQLAIDVGHGYVKALSSRGHRALFPALLNPAPQAMNLGSYAQLPVTVIDRQSFVVGESARRFAAPVWARNKAMDDDTLRLMVTAAAQCGASGPVTLATGLPLAWWGSQHQAFKTALLGFGATVRLPDAAPQRLWFESVLVLPQGIAAAGPVLDAAHYRPGPYLVVDIGYRTTDFLLV</sequence>
<dbReference type="AlphaFoldDB" id="A0A2T2WQP1"/>
<reference evidence="2 3" key="1">
    <citation type="journal article" date="2014" name="BMC Genomics">
        <title>Comparison of environmental and isolate Sulfobacillus genomes reveals diverse carbon, sulfur, nitrogen, and hydrogen metabolisms.</title>
        <authorList>
            <person name="Justice N.B."/>
            <person name="Norman A."/>
            <person name="Brown C.T."/>
            <person name="Singh A."/>
            <person name="Thomas B.C."/>
            <person name="Banfield J.F."/>
        </authorList>
    </citation>
    <scope>NUCLEOTIDE SEQUENCE [LARGE SCALE GENOMIC DNA]</scope>
    <source>
        <strain evidence="2">AMDSBA4</strain>
    </source>
</reference>
<dbReference type="Pfam" id="PF17989">
    <property type="entry name" value="ALP_N"/>
    <property type="match status" value="1"/>
</dbReference>
<feature type="non-terminal residue" evidence="2">
    <location>
        <position position="177"/>
    </location>
</feature>
<dbReference type="EMBL" id="PXYW01000173">
    <property type="protein sequence ID" value="PSR24552.1"/>
    <property type="molecule type" value="Genomic_DNA"/>
</dbReference>
<gene>
    <name evidence="2" type="ORF">C7B46_21000</name>
</gene>
<dbReference type="InterPro" id="IPR043129">
    <property type="entry name" value="ATPase_NBD"/>
</dbReference>
<comment type="caution">
    <text evidence="2">The sequence shown here is derived from an EMBL/GenBank/DDBJ whole genome shotgun (WGS) entry which is preliminary data.</text>
</comment>
<dbReference type="InterPro" id="IPR040607">
    <property type="entry name" value="ALP_N"/>
</dbReference>
<evidence type="ECO:0000313" key="3">
    <source>
        <dbReference type="Proteomes" id="UP000242972"/>
    </source>
</evidence>
<evidence type="ECO:0000313" key="2">
    <source>
        <dbReference type="EMBL" id="PSR24552.1"/>
    </source>
</evidence>
<dbReference type="Proteomes" id="UP000242972">
    <property type="component" value="Unassembled WGS sequence"/>
</dbReference>